<accession>A0A644TPX7</accession>
<feature type="domain" description="Response regulatory" evidence="1">
    <location>
        <begin position="7"/>
        <end position="123"/>
    </location>
</feature>
<dbReference type="AlphaFoldDB" id="A0A644TPX7"/>
<dbReference type="InterPro" id="IPR001789">
    <property type="entry name" value="Sig_transdc_resp-reg_receiver"/>
</dbReference>
<dbReference type="GO" id="GO:0008984">
    <property type="term" value="F:protein-glutamate methylesterase activity"/>
    <property type="evidence" value="ECO:0007669"/>
    <property type="project" value="UniProtKB-EC"/>
</dbReference>
<protein>
    <submittedName>
        <fullName evidence="2">Chemotaxis response regulator protein-glutamate methylesterase</fullName>
        <ecNumber evidence="2">3.1.1.61</ecNumber>
    </submittedName>
</protein>
<evidence type="ECO:0000259" key="1">
    <source>
        <dbReference type="PROSITE" id="PS50110"/>
    </source>
</evidence>
<dbReference type="InterPro" id="IPR050625">
    <property type="entry name" value="ParA/MinD_ATPase"/>
</dbReference>
<dbReference type="CDD" id="cd17535">
    <property type="entry name" value="REC_NarL-like"/>
    <property type="match status" value="1"/>
</dbReference>
<comment type="caution">
    <text evidence="2">The sequence shown here is derived from an EMBL/GenBank/DDBJ whole genome shotgun (WGS) entry which is preliminary data.</text>
</comment>
<gene>
    <name evidence="2" type="primary">cheB_8</name>
    <name evidence="2" type="ORF">SDC9_14771</name>
</gene>
<dbReference type="PANTHER" id="PTHR43384:SF13">
    <property type="entry name" value="SLR0110 PROTEIN"/>
    <property type="match status" value="1"/>
</dbReference>
<dbReference type="EC" id="3.1.1.61" evidence="2"/>
<dbReference type="PROSITE" id="PS50110">
    <property type="entry name" value="RESPONSE_REGULATORY"/>
    <property type="match status" value="1"/>
</dbReference>
<dbReference type="GO" id="GO:0005829">
    <property type="term" value="C:cytosol"/>
    <property type="evidence" value="ECO:0007669"/>
    <property type="project" value="TreeGrafter"/>
</dbReference>
<dbReference type="InterPro" id="IPR027417">
    <property type="entry name" value="P-loop_NTPase"/>
</dbReference>
<organism evidence="2">
    <name type="scientific">bioreactor metagenome</name>
    <dbReference type="NCBI Taxonomy" id="1076179"/>
    <lineage>
        <taxon>unclassified sequences</taxon>
        <taxon>metagenomes</taxon>
        <taxon>ecological metagenomes</taxon>
    </lineage>
</organism>
<dbReference type="PANTHER" id="PTHR43384">
    <property type="entry name" value="SEPTUM SITE-DETERMINING PROTEIN MIND HOMOLOG, CHLOROPLASTIC-RELATED"/>
    <property type="match status" value="1"/>
</dbReference>
<name>A0A644TPX7_9ZZZZ</name>
<dbReference type="SUPFAM" id="SSF52540">
    <property type="entry name" value="P-loop containing nucleoside triphosphate hydrolases"/>
    <property type="match status" value="1"/>
</dbReference>
<dbReference type="SMART" id="SM00448">
    <property type="entry name" value="REC"/>
    <property type="match status" value="1"/>
</dbReference>
<dbReference type="Gene3D" id="3.40.50.2300">
    <property type="match status" value="1"/>
</dbReference>
<reference evidence="2" key="1">
    <citation type="submission" date="2019-08" db="EMBL/GenBank/DDBJ databases">
        <authorList>
            <person name="Kucharzyk K."/>
            <person name="Murdoch R.W."/>
            <person name="Higgins S."/>
            <person name="Loffler F."/>
        </authorList>
    </citation>
    <scope>NUCLEOTIDE SEQUENCE</scope>
</reference>
<dbReference type="Gene3D" id="3.40.50.300">
    <property type="entry name" value="P-loop containing nucleotide triphosphate hydrolases"/>
    <property type="match status" value="1"/>
</dbReference>
<dbReference type="GO" id="GO:0016887">
    <property type="term" value="F:ATP hydrolysis activity"/>
    <property type="evidence" value="ECO:0007669"/>
    <property type="project" value="TreeGrafter"/>
</dbReference>
<dbReference type="InterPro" id="IPR058245">
    <property type="entry name" value="NreC/VraR/RcsB-like_REC"/>
</dbReference>
<dbReference type="Pfam" id="PF13614">
    <property type="entry name" value="AAA_31"/>
    <property type="match status" value="1"/>
</dbReference>
<keyword evidence="2" id="KW-0378">Hydrolase</keyword>
<proteinExistence type="predicted"/>
<dbReference type="GO" id="GO:0009898">
    <property type="term" value="C:cytoplasmic side of plasma membrane"/>
    <property type="evidence" value="ECO:0007669"/>
    <property type="project" value="TreeGrafter"/>
</dbReference>
<sequence>MMAEKIKVLIADDIEATRENIGKLMEFHPEITAIAEAATAEEAIEKAKSVRPDIILMDINMPGMDGITATELISAELPGSAIIIMSVQGEQEYLRRAMLAGAKNYLVKPFTGDELVQAIKQVYANEQKRRKVSVLPKPPMQGKIITVFSTKGGIGKTTIATNLAVALADQAGVKVGIVDADLQFGDVSLFLNLLPQATIADLVRDIDNLDPALIASYLTPYNDNVAVLPAPFRPEQADTISGSHLAAILKTMRTMFDYVIVDTAPMFNDAMLAILDASDQILVISSMDLPTIKNVKLCLEIMESLNYQSDKVKVVLNRADSVGGMEPTEAEESLHCTFTATLPSDGKTVVGSVNRGIPFVVSSPDTDVSQAVFSLAKTVTSGEWKKKQQPLGVVGKLKRLFG</sequence>
<dbReference type="GO" id="GO:0051782">
    <property type="term" value="P:negative regulation of cell division"/>
    <property type="evidence" value="ECO:0007669"/>
    <property type="project" value="TreeGrafter"/>
</dbReference>
<dbReference type="GO" id="GO:0005524">
    <property type="term" value="F:ATP binding"/>
    <property type="evidence" value="ECO:0007669"/>
    <property type="project" value="TreeGrafter"/>
</dbReference>
<evidence type="ECO:0000313" key="2">
    <source>
        <dbReference type="EMBL" id="MPL69038.1"/>
    </source>
</evidence>
<dbReference type="InterPro" id="IPR025669">
    <property type="entry name" value="AAA_dom"/>
</dbReference>
<dbReference type="SUPFAM" id="SSF52172">
    <property type="entry name" value="CheY-like"/>
    <property type="match status" value="1"/>
</dbReference>
<dbReference type="GO" id="GO:0000160">
    <property type="term" value="P:phosphorelay signal transduction system"/>
    <property type="evidence" value="ECO:0007669"/>
    <property type="project" value="InterPro"/>
</dbReference>
<dbReference type="InterPro" id="IPR011006">
    <property type="entry name" value="CheY-like_superfamily"/>
</dbReference>
<dbReference type="EMBL" id="VSSQ01000044">
    <property type="protein sequence ID" value="MPL69038.1"/>
    <property type="molecule type" value="Genomic_DNA"/>
</dbReference>
<dbReference type="Pfam" id="PF00072">
    <property type="entry name" value="Response_reg"/>
    <property type="match status" value="1"/>
</dbReference>